<name>A0A5B0QVC4_PUCGR</name>
<evidence type="ECO:0000313" key="2">
    <source>
        <dbReference type="EMBL" id="KAA1117120.1"/>
    </source>
</evidence>
<sequence>MELMLIRSATDRLKGRWTTGAWFNTSSIVQSHEPRVSRPKSGKVFPTAQSTKGMTSGTKINSLSDETEDRTEAEERHYDISTATVRPKSLSVRSTSTAAHSAHGLSPRWSVAHSWSANPPGA</sequence>
<comment type="caution">
    <text evidence="2">The sequence shown here is derived from an EMBL/GenBank/DDBJ whole genome shotgun (WGS) entry which is preliminary data.</text>
</comment>
<proteinExistence type="predicted"/>
<evidence type="ECO:0000313" key="3">
    <source>
        <dbReference type="Proteomes" id="UP000325313"/>
    </source>
</evidence>
<dbReference type="AlphaFoldDB" id="A0A5B0QVC4"/>
<dbReference type="Proteomes" id="UP000325313">
    <property type="component" value="Unassembled WGS sequence"/>
</dbReference>
<accession>A0A5B0QVC4</accession>
<feature type="region of interest" description="Disordered" evidence="1">
    <location>
        <begin position="30"/>
        <end position="76"/>
    </location>
</feature>
<organism evidence="2 3">
    <name type="scientific">Puccinia graminis f. sp. tritici</name>
    <dbReference type="NCBI Taxonomy" id="56615"/>
    <lineage>
        <taxon>Eukaryota</taxon>
        <taxon>Fungi</taxon>
        <taxon>Dikarya</taxon>
        <taxon>Basidiomycota</taxon>
        <taxon>Pucciniomycotina</taxon>
        <taxon>Pucciniomycetes</taxon>
        <taxon>Pucciniales</taxon>
        <taxon>Pucciniaceae</taxon>
        <taxon>Puccinia</taxon>
    </lineage>
</organism>
<feature type="region of interest" description="Disordered" evidence="1">
    <location>
        <begin position="88"/>
        <end position="122"/>
    </location>
</feature>
<protein>
    <submittedName>
        <fullName evidence="2">Uncharacterized protein</fullName>
    </submittedName>
</protein>
<dbReference type="EMBL" id="VDEP01000270">
    <property type="protein sequence ID" value="KAA1117120.1"/>
    <property type="molecule type" value="Genomic_DNA"/>
</dbReference>
<feature type="compositionally biased region" description="Polar residues" evidence="1">
    <location>
        <begin position="47"/>
        <end position="64"/>
    </location>
</feature>
<evidence type="ECO:0000256" key="1">
    <source>
        <dbReference type="SAM" id="MobiDB-lite"/>
    </source>
</evidence>
<gene>
    <name evidence="2" type="ORF">PGTUg99_036039</name>
</gene>
<reference evidence="2 3" key="1">
    <citation type="submission" date="2019-05" db="EMBL/GenBank/DDBJ databases">
        <title>Emergence of the Ug99 lineage of the wheat stem rust pathogen through somatic hybridization.</title>
        <authorList>
            <person name="Li F."/>
            <person name="Upadhyaya N.M."/>
            <person name="Sperschneider J."/>
            <person name="Matny O."/>
            <person name="Nguyen-Phuc H."/>
            <person name="Mago R."/>
            <person name="Raley C."/>
            <person name="Miller M.E."/>
            <person name="Silverstein K.A.T."/>
            <person name="Henningsen E."/>
            <person name="Hirsch C.D."/>
            <person name="Visser B."/>
            <person name="Pretorius Z.A."/>
            <person name="Steffenson B.J."/>
            <person name="Schwessinger B."/>
            <person name="Dodds P.N."/>
            <person name="Figueroa M."/>
        </authorList>
    </citation>
    <scope>NUCLEOTIDE SEQUENCE [LARGE SCALE GENOMIC DNA]</scope>
    <source>
        <strain evidence="2 3">Ug99</strain>
    </source>
</reference>
<feature type="compositionally biased region" description="Polar residues" evidence="1">
    <location>
        <begin position="113"/>
        <end position="122"/>
    </location>
</feature>